<evidence type="ECO:0000259" key="1">
    <source>
        <dbReference type="PROSITE" id="PS50090"/>
    </source>
</evidence>
<keyword evidence="5" id="KW-1185">Reference proteome</keyword>
<gene>
    <name evidence="4" type="ORF">PSON_ATCC_30995.1.T0010312</name>
</gene>
<dbReference type="Proteomes" id="UP000692954">
    <property type="component" value="Unassembled WGS sequence"/>
</dbReference>
<sequence length="512" mass="61020">MQNFQDFLNKLNNYKEIDIPCYYRNQFKTKQNSINSNFYEASQILINQDVLKLNKKWDQQSKQIFILIMIKYFQMKNKKNVNPDIEEWRELKRIFGIEEQKLKQKWITLITPMTKSLIWEKEEDDIIKLQMNVKKGKHIWTEIALELYNHNNGIYVRTPKQIRERWMNYLNPILKKSSWTDQEDIQLLSLVIKNGKKWSKISKVLNGRTENQVKNRFKSLVHRIYQEQEDDIDELLAIKQYLSTKISASPDQQKKDQESKLTEILPKQKEKDITEILEIQKVEKDIFNQQKKVKIETEECEQNAVKQDNYYNYLLQQLNNQFIFSTQGNYDSQSLENRSSISDLNYFGSLLSSDLDDQCIEQNGIKTTIFPDSPKIQDQQLNMSNNYIKETGIEKSISNICALNNNLFNRQDIYKSTKKQISNLLEQNSQIKPTQIVYSSLCFDSSHLQVKSTFQSPLQSSTQCIQQQVHLEQQKQNQIQDYKDLELKEWNDKNLIWNWKNKIKQDQQNVNE</sequence>
<dbReference type="GO" id="GO:0000978">
    <property type="term" value="F:RNA polymerase II cis-regulatory region sequence-specific DNA binding"/>
    <property type="evidence" value="ECO:0007669"/>
    <property type="project" value="TreeGrafter"/>
</dbReference>
<dbReference type="EMBL" id="CAJJDN010000001">
    <property type="protein sequence ID" value="CAD8045841.1"/>
    <property type="molecule type" value="Genomic_DNA"/>
</dbReference>
<comment type="caution">
    <text evidence="4">The sequence shown here is derived from an EMBL/GenBank/DDBJ whole genome shotgun (WGS) entry which is preliminary data.</text>
</comment>
<dbReference type="Pfam" id="PF00249">
    <property type="entry name" value="Myb_DNA-binding"/>
    <property type="match status" value="1"/>
</dbReference>
<protein>
    <recommendedName>
        <fullName evidence="6">Homeodomain protein</fullName>
    </recommendedName>
</protein>
<dbReference type="AlphaFoldDB" id="A0A8S1JTZ9"/>
<evidence type="ECO:0000259" key="3">
    <source>
        <dbReference type="PROSITE" id="PS51294"/>
    </source>
</evidence>
<feature type="domain" description="Myb-like" evidence="1">
    <location>
        <begin position="171"/>
        <end position="221"/>
    </location>
</feature>
<dbReference type="GO" id="GO:0005634">
    <property type="term" value="C:nucleus"/>
    <property type="evidence" value="ECO:0007669"/>
    <property type="project" value="TreeGrafter"/>
</dbReference>
<dbReference type="OrthoDB" id="2143914at2759"/>
<reference evidence="4" key="1">
    <citation type="submission" date="2021-01" db="EMBL/GenBank/DDBJ databases">
        <authorList>
            <consortium name="Genoscope - CEA"/>
            <person name="William W."/>
        </authorList>
    </citation>
    <scope>NUCLEOTIDE SEQUENCE</scope>
</reference>
<dbReference type="InterPro" id="IPR001005">
    <property type="entry name" value="SANT/Myb"/>
</dbReference>
<feature type="domain" description="Myb-like" evidence="1">
    <location>
        <begin position="111"/>
        <end position="170"/>
    </location>
</feature>
<organism evidence="4 5">
    <name type="scientific">Paramecium sonneborni</name>
    <dbReference type="NCBI Taxonomy" id="65129"/>
    <lineage>
        <taxon>Eukaryota</taxon>
        <taxon>Sar</taxon>
        <taxon>Alveolata</taxon>
        <taxon>Ciliophora</taxon>
        <taxon>Intramacronucleata</taxon>
        <taxon>Oligohymenophorea</taxon>
        <taxon>Peniculida</taxon>
        <taxon>Parameciidae</taxon>
        <taxon>Paramecium</taxon>
    </lineage>
</organism>
<dbReference type="PANTHER" id="PTHR45614:SF274">
    <property type="entry name" value="MYB-LIKE DNA-BINDING PROTEIN"/>
    <property type="match status" value="1"/>
</dbReference>
<dbReference type="PROSITE" id="PS51294">
    <property type="entry name" value="HTH_MYB"/>
    <property type="match status" value="1"/>
</dbReference>
<evidence type="ECO:0000313" key="5">
    <source>
        <dbReference type="Proteomes" id="UP000692954"/>
    </source>
</evidence>
<name>A0A8S1JTZ9_9CILI</name>
<dbReference type="InterPro" id="IPR017930">
    <property type="entry name" value="Myb_dom"/>
</dbReference>
<dbReference type="CDD" id="cd00167">
    <property type="entry name" value="SANT"/>
    <property type="match status" value="2"/>
</dbReference>
<dbReference type="PROSITE" id="PS51293">
    <property type="entry name" value="SANT"/>
    <property type="match status" value="1"/>
</dbReference>
<evidence type="ECO:0000313" key="4">
    <source>
        <dbReference type="EMBL" id="CAD8045841.1"/>
    </source>
</evidence>
<dbReference type="PROSITE" id="PS50090">
    <property type="entry name" value="MYB_LIKE"/>
    <property type="match status" value="2"/>
</dbReference>
<evidence type="ECO:0008006" key="6">
    <source>
        <dbReference type="Google" id="ProtNLM"/>
    </source>
</evidence>
<dbReference type="InterPro" id="IPR017884">
    <property type="entry name" value="SANT_dom"/>
</dbReference>
<dbReference type="PANTHER" id="PTHR45614">
    <property type="entry name" value="MYB PROTEIN-RELATED"/>
    <property type="match status" value="1"/>
</dbReference>
<feature type="domain" description="SANT" evidence="2">
    <location>
        <begin position="174"/>
        <end position="225"/>
    </location>
</feature>
<dbReference type="GO" id="GO:0000981">
    <property type="term" value="F:DNA-binding transcription factor activity, RNA polymerase II-specific"/>
    <property type="evidence" value="ECO:0007669"/>
    <property type="project" value="TreeGrafter"/>
</dbReference>
<evidence type="ECO:0000259" key="2">
    <source>
        <dbReference type="PROSITE" id="PS51293"/>
    </source>
</evidence>
<dbReference type="SMART" id="SM00717">
    <property type="entry name" value="SANT"/>
    <property type="match status" value="2"/>
</dbReference>
<dbReference type="InterPro" id="IPR050560">
    <property type="entry name" value="MYB_TF"/>
</dbReference>
<proteinExistence type="predicted"/>
<accession>A0A8S1JTZ9</accession>
<feature type="domain" description="HTH myb-type" evidence="3">
    <location>
        <begin position="171"/>
        <end position="225"/>
    </location>
</feature>